<reference evidence="1" key="1">
    <citation type="journal article" date="2025" name="Int. J. Syst. Evol. Microbiol.">
        <title>Streptomyces citrinus sp. nov., with yellow diffusible pigment.</title>
        <authorList>
            <person name="He Y."/>
            <person name="Yang E."/>
            <person name="Xu J."/>
            <person name="Sun Y."/>
            <person name="Sun L."/>
        </authorList>
    </citation>
    <scope>NUCLEOTIDE SEQUENCE</scope>
    <source>
        <strain evidence="1">Q6</strain>
    </source>
</reference>
<dbReference type="EMBL" id="CP146023">
    <property type="protein sequence ID" value="WWQ69565.1"/>
    <property type="molecule type" value="Genomic_DNA"/>
</dbReference>
<proteinExistence type="predicted"/>
<name>A0ACD5ARA1_9ACTN</name>
<protein>
    <submittedName>
        <fullName evidence="1">Type II secretion system F family protein</fullName>
    </submittedName>
</protein>
<keyword evidence="1" id="KW-0614">Plasmid</keyword>
<gene>
    <name evidence="1" type="ORF">V2W30_41105</name>
</gene>
<evidence type="ECO:0000313" key="1">
    <source>
        <dbReference type="EMBL" id="WWQ69565.1"/>
    </source>
</evidence>
<sequence>MITSVWWIVTGALGGIGVVLAVAGLVGTTEPKKPLPWRGERGTMARQFAAQRRVLLAVAGVALLVVWLLTGVVMAGVIVASVIVGGPWLLSGQAVNKTQIARREALADWAQRLSEMVRLGNALERCLIASRKHAPLALAGEVTDLSDKIQAGWPAHEALADFARALDDVTGDKVCAALIMAAQDPGPGLAQAMEDLAASVREEVKMRRDIEAKRQSVRTTVRGLTIVALVLVGLGFTVPSYTGVYAGALGQLVLALLTGGFVATLVWGRSYATRGRSARVLVPDRKSPVRVASRPESDEDGFAAAEPVWGTS</sequence>
<accession>A0ACD5ARA1</accession>
<dbReference type="Proteomes" id="UP001432251">
    <property type="component" value="Plasmid p1"/>
</dbReference>
<geneLocation type="plasmid" evidence="1 2">
    <name>p1</name>
</geneLocation>
<evidence type="ECO:0000313" key="2">
    <source>
        <dbReference type="Proteomes" id="UP001432251"/>
    </source>
</evidence>
<organism evidence="1 2">
    <name type="scientific">Streptomyces citrinus</name>
    <dbReference type="NCBI Taxonomy" id="3118173"/>
    <lineage>
        <taxon>Bacteria</taxon>
        <taxon>Bacillati</taxon>
        <taxon>Actinomycetota</taxon>
        <taxon>Actinomycetes</taxon>
        <taxon>Kitasatosporales</taxon>
        <taxon>Streptomycetaceae</taxon>
        <taxon>Streptomyces</taxon>
    </lineage>
</organism>
<keyword evidence="2" id="KW-1185">Reference proteome</keyword>